<dbReference type="AlphaFoldDB" id="A0A1R1XJ29"/>
<dbReference type="Proteomes" id="UP000187429">
    <property type="component" value="Unassembled WGS sequence"/>
</dbReference>
<dbReference type="Pfam" id="PF00078">
    <property type="entry name" value="RVT_1"/>
    <property type="match status" value="1"/>
</dbReference>
<dbReference type="Gene3D" id="3.30.70.270">
    <property type="match status" value="2"/>
</dbReference>
<dbReference type="FunFam" id="3.30.70.270:FF:000020">
    <property type="entry name" value="Transposon Tf2-6 polyprotein-like Protein"/>
    <property type="match status" value="1"/>
</dbReference>
<dbReference type="InterPro" id="IPR051320">
    <property type="entry name" value="Viral_Replic_Matur_Polypro"/>
</dbReference>
<feature type="region of interest" description="Disordered" evidence="1">
    <location>
        <begin position="79"/>
        <end position="103"/>
    </location>
</feature>
<dbReference type="PANTHER" id="PTHR33064:SF37">
    <property type="entry name" value="RIBONUCLEASE H"/>
    <property type="match status" value="1"/>
</dbReference>
<dbReference type="InterPro" id="IPR043502">
    <property type="entry name" value="DNA/RNA_pol_sf"/>
</dbReference>
<gene>
    <name evidence="3" type="ORF">AYI69_g8511</name>
</gene>
<feature type="domain" description="Reverse transcriptase" evidence="2">
    <location>
        <begin position="840"/>
        <end position="1033"/>
    </location>
</feature>
<feature type="region of interest" description="Disordered" evidence="1">
    <location>
        <begin position="1"/>
        <end position="51"/>
    </location>
</feature>
<evidence type="ECO:0000313" key="3">
    <source>
        <dbReference type="EMBL" id="OMJ14647.1"/>
    </source>
</evidence>
<dbReference type="Pfam" id="PF08284">
    <property type="entry name" value="RVP_2"/>
    <property type="match status" value="1"/>
</dbReference>
<dbReference type="PANTHER" id="PTHR33064">
    <property type="entry name" value="POL PROTEIN"/>
    <property type="match status" value="1"/>
</dbReference>
<proteinExistence type="predicted"/>
<evidence type="ECO:0000256" key="1">
    <source>
        <dbReference type="SAM" id="MobiDB-lite"/>
    </source>
</evidence>
<dbReference type="SUPFAM" id="SSF56672">
    <property type="entry name" value="DNA/RNA polymerases"/>
    <property type="match status" value="1"/>
</dbReference>
<dbReference type="EMBL" id="LSSM01004560">
    <property type="protein sequence ID" value="OMJ14647.1"/>
    <property type="molecule type" value="Genomic_DNA"/>
</dbReference>
<sequence length="1151" mass="132010">MMSKLSSENGIKKTDPTIAPELDPRTENPTARTGEYDTPQQMEPDTGGNLSIRFSKLNLKDDSEIKSIKTPSRIKLKDKLPRKREPIFQSENESTNDSESEFSEVEEKIRVPALPKPGSKLAPYFEGYEIKEFLRQMKYLAIDAKLTTKQLSRVLPKYCSEKIRSFIEGSLVYKMNSWESLRDFLIDSYQEDEISDLEEEDLDEIFQEEWKVENVNSLVSQFKVLASNLVKRKILTEDKCVIKLKEILPEAYLQAGILAQGDRSKKHVFSSIIDSCEFVKKCFKLKQKKSNKSIRKPKNFEDETGRIVNTKNYTKAYQKPYENSKLKPLCFYCDDEYHSRKDCVSMTKDYDEKKIKFDLNGKICYSNGENIPYNYRNGGMKKLVEDKNMSHNINICTYETNEKNKDDLYNCQSSEEMIYESEKEVFATKRVNEDDLSKINKYPRVAENSPSKTVKVSANKENLGYKLGVEMKEFTNDQNLTEALLNTVIPVTVRQLIKSNPEFRKGLNEATRLRKLPIEGPILEKNQVKDVLSLMNSNLKSSNIIKFNGSINNYPVSFTFDTGAMLNLISEKTLNQLKSNGVQYSTTPVEYIIKGLYGGEKASLEIPDCEIKIGDSKSNAHMVVSPSDSFEVLLGMPWIRDVKLSTSITDRGTMLVRINSNIDSSSFNFEVDLENKVNNSRSKLNINTVLKEEFKLTDKIYLPPKEQIKLSMTAYKSVDKKIKPINTQLPEFFKKSPGINWKIRNDIVRKRNIITEEEMQELNINKDYLTKNEISYFKQELIKIKEVFAVNDSQMGLLSNSVEEAIKVQTIPHTPWNHKPIPIPKNMKDKVIKMLKDKINNGILEPGRSAYANRWFVLKKKDSEKLRFIQDVQPANSVTIKDGGLPPITDEFSEEFSGRSIYSVFDLYSGYDQIPLDESCRDLFSLHTPLGLMRMTRLSMGATNSVATFQRIMIKILYKFIPDKLLMFIDDGGIKGPKIKDETLNENGIRRFVAEHIKDVINILNAVKQAGLTVSLKKSKFGNESIDIVGYRCSINGREPLKNNISKVMEWKRPTNLKEVRGFSALSGYYRVFIKDFSILMEPLYKLGRKKVNFEWNADQENAFQIIKTKLNDHPILRSYNPKLKLILTVDSSPIGAGAVLGQNDGENREK</sequence>
<dbReference type="SUPFAM" id="SSF50630">
    <property type="entry name" value="Acid proteases"/>
    <property type="match status" value="1"/>
</dbReference>
<evidence type="ECO:0000259" key="2">
    <source>
        <dbReference type="PROSITE" id="PS50878"/>
    </source>
</evidence>
<dbReference type="Gene3D" id="2.40.70.10">
    <property type="entry name" value="Acid Proteases"/>
    <property type="match status" value="1"/>
</dbReference>
<dbReference type="InterPro" id="IPR043128">
    <property type="entry name" value="Rev_trsase/Diguanyl_cyclase"/>
</dbReference>
<dbReference type="PROSITE" id="PS50878">
    <property type="entry name" value="RT_POL"/>
    <property type="match status" value="1"/>
</dbReference>
<feature type="compositionally biased region" description="Acidic residues" evidence="1">
    <location>
        <begin position="94"/>
        <end position="103"/>
    </location>
</feature>
<comment type="caution">
    <text evidence="3">The sequence shown here is derived from an EMBL/GenBank/DDBJ whole genome shotgun (WGS) entry which is preliminary data.</text>
</comment>
<dbReference type="CDD" id="cd01647">
    <property type="entry name" value="RT_LTR"/>
    <property type="match status" value="1"/>
</dbReference>
<accession>A0A1R1XJ29</accession>
<dbReference type="InterPro" id="IPR021109">
    <property type="entry name" value="Peptidase_aspartic_dom_sf"/>
</dbReference>
<reference evidence="4" key="1">
    <citation type="submission" date="2017-01" db="EMBL/GenBank/DDBJ databases">
        <authorList>
            <person name="Wang Y."/>
            <person name="White M."/>
            <person name="Kvist S."/>
            <person name="Moncalvo J.-M."/>
        </authorList>
    </citation>
    <scope>NUCLEOTIDE SEQUENCE [LARGE SCALE GENOMIC DNA]</scope>
    <source>
        <strain evidence="4">ID-206-W2</strain>
    </source>
</reference>
<evidence type="ECO:0000313" key="4">
    <source>
        <dbReference type="Proteomes" id="UP000187429"/>
    </source>
</evidence>
<dbReference type="CDD" id="cd00303">
    <property type="entry name" value="retropepsin_like"/>
    <property type="match status" value="1"/>
</dbReference>
<dbReference type="Gene3D" id="3.10.10.10">
    <property type="entry name" value="HIV Type 1 Reverse Transcriptase, subunit A, domain 1"/>
    <property type="match status" value="1"/>
</dbReference>
<dbReference type="InterPro" id="IPR000477">
    <property type="entry name" value="RT_dom"/>
</dbReference>
<dbReference type="OrthoDB" id="5599163at2759"/>
<name>A0A1R1XJ29_9FUNG</name>
<dbReference type="InterPro" id="IPR041577">
    <property type="entry name" value="RT_RNaseH_2"/>
</dbReference>
<keyword evidence="4" id="KW-1185">Reference proteome</keyword>
<protein>
    <submittedName>
        <fullName evidence="3">Retrovirus-related Pol polyprotein from transposon gypsy</fullName>
    </submittedName>
</protein>
<dbReference type="Pfam" id="PF17919">
    <property type="entry name" value="RT_RNaseH_2"/>
    <property type="match status" value="1"/>
</dbReference>
<organism evidence="3 4">
    <name type="scientific">Smittium culicis</name>
    <dbReference type="NCBI Taxonomy" id="133412"/>
    <lineage>
        <taxon>Eukaryota</taxon>
        <taxon>Fungi</taxon>
        <taxon>Fungi incertae sedis</taxon>
        <taxon>Zoopagomycota</taxon>
        <taxon>Kickxellomycotina</taxon>
        <taxon>Harpellomycetes</taxon>
        <taxon>Harpellales</taxon>
        <taxon>Legeriomycetaceae</taxon>
        <taxon>Smittium</taxon>
    </lineage>
</organism>